<evidence type="ECO:0000313" key="7">
    <source>
        <dbReference type="Proteomes" id="UP001242045"/>
    </source>
</evidence>
<dbReference type="PANTHER" id="PTHR30258">
    <property type="entry name" value="TYPE II SECRETION SYSTEM PROTEIN GSPE-RELATED"/>
    <property type="match status" value="1"/>
</dbReference>
<comment type="caution">
    <text evidence="6">The sequence shown here is derived from an EMBL/GenBank/DDBJ whole genome shotgun (WGS) entry which is preliminary data.</text>
</comment>
<feature type="compositionally biased region" description="Polar residues" evidence="4">
    <location>
        <begin position="14"/>
        <end position="27"/>
    </location>
</feature>
<dbReference type="RefSeq" id="WP_307687295.1">
    <property type="nucleotide sequence ID" value="NZ_JAUSRD010000027.1"/>
</dbReference>
<dbReference type="GO" id="GO:0016887">
    <property type="term" value="F:ATP hydrolysis activity"/>
    <property type="evidence" value="ECO:0007669"/>
    <property type="project" value="TreeGrafter"/>
</dbReference>
<dbReference type="GO" id="GO:0005886">
    <property type="term" value="C:plasma membrane"/>
    <property type="evidence" value="ECO:0007669"/>
    <property type="project" value="TreeGrafter"/>
</dbReference>
<evidence type="ECO:0000259" key="5">
    <source>
        <dbReference type="PROSITE" id="PS00662"/>
    </source>
</evidence>
<dbReference type="Gene3D" id="3.30.450.90">
    <property type="match status" value="1"/>
</dbReference>
<dbReference type="Proteomes" id="UP001242045">
    <property type="component" value="Unassembled WGS sequence"/>
</dbReference>
<dbReference type="InterPro" id="IPR001482">
    <property type="entry name" value="T2SS/T4SS_dom"/>
</dbReference>
<name>A0AAW8D830_9BURK</name>
<dbReference type="Gene3D" id="3.40.50.300">
    <property type="entry name" value="P-loop containing nucleotide triphosphate hydrolases"/>
    <property type="match status" value="1"/>
</dbReference>
<sequence length="623" mass="68827">MWPFKKTDERTSRPPATSTGTRRSAPNRTHRAQIREQALPEFSVADRPASNDGVLATPEIPFRGNPEPGRAGALGSAGIPRAAEFDHIATYGGVPKFISVLSAGDKPIVELTRQEKERVAVIELAGRKALVVHAQLEATLLDSITGTLRANKFGLAIATAEAPVISEIYSAGVKTETGSGSGRKKTEFMQSVNEWISYAVRNRATDVHLEVLGSKGVVRFRVDGQMEHMRADHEGRYTSTFIERCMASLFNNDQMAKSGSDSMFEKDQFLYCMVPYNEVPGHTLKLRYQSIKGNEGPKVVLRLLHVDENLPTLGFEELGYAPSQIKLWKQAMDTPSGMVAIAGVTGSGKSTTLKSFIELNPNTPTSNVLTIEDPVEYPIRGAHQVPVQRDLSNPEESSRRFSEAISAFMRGDPDVVMVGEIRDRFSANAAQQLAETGHMALGTVHAHLLSGIVPRLVNSEIGMTRQILTAPNMVTLFAYQALVPKLCPQCSQTTEEAMGDWRINDIAENVRKLGLDPTRLRWKRIGGCAHCNGRGTLGLGVVAEMLMPDEEWLRPIREGLDTDAVHVYRSRSNRDLMDEDMTGKSVFEHTLFKALHGQVDARQCSAFDTWHRFMQHHSNAVRK</sequence>
<dbReference type="PANTHER" id="PTHR30258:SF1">
    <property type="entry name" value="PROTEIN TRANSPORT PROTEIN HOFB HOMOLOG"/>
    <property type="match status" value="1"/>
</dbReference>
<evidence type="ECO:0000256" key="4">
    <source>
        <dbReference type="SAM" id="MobiDB-lite"/>
    </source>
</evidence>
<reference evidence="6" key="1">
    <citation type="submission" date="2023-07" db="EMBL/GenBank/DDBJ databases">
        <title>Sorghum-associated microbial communities from plants grown in Nebraska, USA.</title>
        <authorList>
            <person name="Schachtman D."/>
        </authorList>
    </citation>
    <scope>NUCLEOTIDE SEQUENCE</scope>
    <source>
        <strain evidence="6">DS3754</strain>
    </source>
</reference>
<gene>
    <name evidence="6" type="ORF">J2W31_006504</name>
</gene>
<evidence type="ECO:0000313" key="6">
    <source>
        <dbReference type="EMBL" id="MDP9897360.1"/>
    </source>
</evidence>
<keyword evidence="2" id="KW-0547">Nucleotide-binding</keyword>
<dbReference type="GO" id="GO:0005524">
    <property type="term" value="F:ATP binding"/>
    <property type="evidence" value="ECO:0007669"/>
    <property type="project" value="UniProtKB-KW"/>
</dbReference>
<evidence type="ECO:0000256" key="1">
    <source>
        <dbReference type="ARBA" id="ARBA00006611"/>
    </source>
</evidence>
<feature type="region of interest" description="Disordered" evidence="4">
    <location>
        <begin position="1"/>
        <end position="73"/>
    </location>
</feature>
<evidence type="ECO:0000256" key="2">
    <source>
        <dbReference type="ARBA" id="ARBA00022741"/>
    </source>
</evidence>
<dbReference type="InterPro" id="IPR027417">
    <property type="entry name" value="P-loop_NTPase"/>
</dbReference>
<evidence type="ECO:0000256" key="3">
    <source>
        <dbReference type="ARBA" id="ARBA00022840"/>
    </source>
</evidence>
<dbReference type="EMBL" id="JAUSRD010000027">
    <property type="protein sequence ID" value="MDP9897360.1"/>
    <property type="molecule type" value="Genomic_DNA"/>
</dbReference>
<dbReference type="Pfam" id="PF00437">
    <property type="entry name" value="T2SSE"/>
    <property type="match status" value="1"/>
</dbReference>
<accession>A0AAW8D830</accession>
<dbReference type="AlphaFoldDB" id="A0AAW8D830"/>
<organism evidence="6 7">
    <name type="scientific">Variovorax boronicumulans</name>
    <dbReference type="NCBI Taxonomy" id="436515"/>
    <lineage>
        <taxon>Bacteria</taxon>
        <taxon>Pseudomonadati</taxon>
        <taxon>Pseudomonadota</taxon>
        <taxon>Betaproteobacteria</taxon>
        <taxon>Burkholderiales</taxon>
        <taxon>Comamonadaceae</taxon>
        <taxon>Variovorax</taxon>
    </lineage>
</organism>
<feature type="compositionally biased region" description="Basic and acidic residues" evidence="4">
    <location>
        <begin position="1"/>
        <end position="12"/>
    </location>
</feature>
<dbReference type="PROSITE" id="PS00662">
    <property type="entry name" value="T2SP_E"/>
    <property type="match status" value="1"/>
</dbReference>
<comment type="similarity">
    <text evidence="1">Belongs to the GSP E family.</text>
</comment>
<keyword evidence="3" id="KW-0067">ATP-binding</keyword>
<proteinExistence type="inferred from homology"/>
<dbReference type="SUPFAM" id="SSF52540">
    <property type="entry name" value="P-loop containing nucleoside triphosphate hydrolases"/>
    <property type="match status" value="1"/>
</dbReference>
<feature type="domain" description="Bacterial type II secretion system protein E" evidence="5">
    <location>
        <begin position="409"/>
        <end position="423"/>
    </location>
</feature>
<protein>
    <submittedName>
        <fullName evidence="6">Type II secretory ATPase GspE/PulE/Tfp pilus assembly ATPase PilB-like protein</fullName>
    </submittedName>
</protein>